<name>A0A9D4TZ15_CHLVU</name>
<evidence type="ECO:0000256" key="5">
    <source>
        <dbReference type="SAM" id="Coils"/>
    </source>
</evidence>
<dbReference type="Gene3D" id="2.130.10.10">
    <property type="entry name" value="YVTN repeat-like/Quinoprotein amine dehydrogenase"/>
    <property type="match status" value="1"/>
</dbReference>
<dbReference type="PROSITE" id="PS00678">
    <property type="entry name" value="WD_REPEATS_1"/>
    <property type="match status" value="1"/>
</dbReference>
<evidence type="ECO:0000256" key="3">
    <source>
        <dbReference type="PROSITE-ProRule" id="PRU00169"/>
    </source>
</evidence>
<dbReference type="GO" id="GO:0000160">
    <property type="term" value="P:phosphorelay signal transduction system"/>
    <property type="evidence" value="ECO:0007669"/>
    <property type="project" value="InterPro"/>
</dbReference>
<keyword evidence="9" id="KW-1185">Reference proteome</keyword>
<dbReference type="InterPro" id="IPR001789">
    <property type="entry name" value="Sig_transdc_resp-reg_receiver"/>
</dbReference>
<reference evidence="8" key="2">
    <citation type="submission" date="2020-11" db="EMBL/GenBank/DDBJ databases">
        <authorList>
            <person name="Cecchin M."/>
            <person name="Marcolungo L."/>
            <person name="Rossato M."/>
            <person name="Girolomoni L."/>
            <person name="Cosentino E."/>
            <person name="Cuine S."/>
            <person name="Li-Beisson Y."/>
            <person name="Delledonne M."/>
            <person name="Ballottari M."/>
        </authorList>
    </citation>
    <scope>NUCLEOTIDE SEQUENCE</scope>
    <source>
        <strain evidence="8">211/11P</strain>
        <tissue evidence="8">Whole cell</tissue>
    </source>
</reference>
<keyword evidence="1 4" id="KW-0853">WD repeat</keyword>
<dbReference type="PANTHER" id="PTHR44218:SF6">
    <property type="entry name" value="PROTEIN SUPPRESSOR OF PHYA-105 1"/>
    <property type="match status" value="1"/>
</dbReference>
<dbReference type="EMBL" id="SIDB01000001">
    <property type="protein sequence ID" value="KAI3438455.1"/>
    <property type="molecule type" value="Genomic_DNA"/>
</dbReference>
<feature type="compositionally biased region" description="Low complexity" evidence="6">
    <location>
        <begin position="560"/>
        <end position="571"/>
    </location>
</feature>
<dbReference type="InterPro" id="IPR015943">
    <property type="entry name" value="WD40/YVTN_repeat-like_dom_sf"/>
</dbReference>
<comment type="caution">
    <text evidence="8">The sequence shown here is derived from an EMBL/GenBank/DDBJ whole genome shotgun (WGS) entry which is preliminary data.</text>
</comment>
<dbReference type="InterPro" id="IPR019775">
    <property type="entry name" value="WD40_repeat_CS"/>
</dbReference>
<keyword evidence="5" id="KW-0175">Coiled coil</keyword>
<reference evidence="8" key="1">
    <citation type="journal article" date="2019" name="Plant J.">
        <title>Chlorella vulgaris genome assembly and annotation reveals the molecular basis for metabolic acclimation to high light conditions.</title>
        <authorList>
            <person name="Cecchin M."/>
            <person name="Marcolungo L."/>
            <person name="Rossato M."/>
            <person name="Girolomoni L."/>
            <person name="Cosentino E."/>
            <person name="Cuine S."/>
            <person name="Li-Beisson Y."/>
            <person name="Delledonne M."/>
            <person name="Ballottari M."/>
        </authorList>
    </citation>
    <scope>NUCLEOTIDE SEQUENCE</scope>
    <source>
        <strain evidence="8">211/11P</strain>
    </source>
</reference>
<dbReference type="Pfam" id="PF00400">
    <property type="entry name" value="WD40"/>
    <property type="match status" value="2"/>
</dbReference>
<dbReference type="PROSITE" id="PS50294">
    <property type="entry name" value="WD_REPEATS_REGION"/>
    <property type="match status" value="1"/>
</dbReference>
<feature type="coiled-coil region" evidence="5">
    <location>
        <begin position="480"/>
        <end position="507"/>
    </location>
</feature>
<dbReference type="PROSITE" id="PS50082">
    <property type="entry name" value="WD_REPEATS_2"/>
    <property type="match status" value="2"/>
</dbReference>
<feature type="domain" description="Response regulatory" evidence="7">
    <location>
        <begin position="31"/>
        <end position="150"/>
    </location>
</feature>
<dbReference type="GO" id="GO:0009640">
    <property type="term" value="P:photomorphogenesis"/>
    <property type="evidence" value="ECO:0007669"/>
    <property type="project" value="InterPro"/>
</dbReference>
<dbReference type="InterPro" id="IPR044630">
    <property type="entry name" value="SPA1/2/3/4"/>
</dbReference>
<proteinExistence type="predicted"/>
<dbReference type="PANTHER" id="PTHR44218">
    <property type="entry name" value="PROTEIN SPA1-RELATED 2"/>
    <property type="match status" value="1"/>
</dbReference>
<dbReference type="InterPro" id="IPR011006">
    <property type="entry name" value="CheY-like_superfamily"/>
</dbReference>
<organism evidence="8 9">
    <name type="scientific">Chlorella vulgaris</name>
    <name type="common">Green alga</name>
    <dbReference type="NCBI Taxonomy" id="3077"/>
    <lineage>
        <taxon>Eukaryota</taxon>
        <taxon>Viridiplantae</taxon>
        <taxon>Chlorophyta</taxon>
        <taxon>core chlorophytes</taxon>
        <taxon>Trebouxiophyceae</taxon>
        <taxon>Chlorellales</taxon>
        <taxon>Chlorellaceae</taxon>
        <taxon>Chlorella clade</taxon>
        <taxon>Chlorella</taxon>
    </lineage>
</organism>
<keyword evidence="2" id="KW-0677">Repeat</keyword>
<dbReference type="PROSITE" id="PS50110">
    <property type="entry name" value="RESPONSE_REGULATORY"/>
    <property type="match status" value="1"/>
</dbReference>
<protein>
    <recommendedName>
        <fullName evidence="7">Response regulatory domain-containing protein</fullName>
    </recommendedName>
</protein>
<evidence type="ECO:0000256" key="4">
    <source>
        <dbReference type="PROSITE-ProRule" id="PRU00221"/>
    </source>
</evidence>
<dbReference type="InterPro" id="IPR011009">
    <property type="entry name" value="Kinase-like_dom_sf"/>
</dbReference>
<dbReference type="CDD" id="cd00156">
    <property type="entry name" value="REC"/>
    <property type="match status" value="1"/>
</dbReference>
<gene>
    <name evidence="8" type="ORF">D9Q98_000884</name>
</gene>
<dbReference type="InterPro" id="IPR036322">
    <property type="entry name" value="WD40_repeat_dom_sf"/>
</dbReference>
<feature type="repeat" description="WD" evidence="4">
    <location>
        <begin position="854"/>
        <end position="872"/>
    </location>
</feature>
<evidence type="ECO:0000313" key="9">
    <source>
        <dbReference type="Proteomes" id="UP001055712"/>
    </source>
</evidence>
<dbReference type="OrthoDB" id="273771at2759"/>
<evidence type="ECO:0000256" key="2">
    <source>
        <dbReference type="ARBA" id="ARBA00022737"/>
    </source>
</evidence>
<dbReference type="AlphaFoldDB" id="A0A9D4TZ15"/>
<dbReference type="SUPFAM" id="SSF56112">
    <property type="entry name" value="Protein kinase-like (PK-like)"/>
    <property type="match status" value="1"/>
</dbReference>
<evidence type="ECO:0000256" key="1">
    <source>
        <dbReference type="ARBA" id="ARBA00022574"/>
    </source>
</evidence>
<accession>A0A9D4TZ15</accession>
<feature type="compositionally biased region" description="Polar residues" evidence="6">
    <location>
        <begin position="515"/>
        <end position="525"/>
    </location>
</feature>
<feature type="repeat" description="WD" evidence="4">
    <location>
        <begin position="753"/>
        <end position="795"/>
    </location>
</feature>
<dbReference type="Gene3D" id="1.10.510.10">
    <property type="entry name" value="Transferase(Phosphotransferase) domain 1"/>
    <property type="match status" value="1"/>
</dbReference>
<dbReference type="SUPFAM" id="SSF52172">
    <property type="entry name" value="CheY-like"/>
    <property type="match status" value="1"/>
</dbReference>
<dbReference type="SMART" id="SM00320">
    <property type="entry name" value="WD40"/>
    <property type="match status" value="7"/>
</dbReference>
<dbReference type="Proteomes" id="UP001055712">
    <property type="component" value="Unassembled WGS sequence"/>
</dbReference>
<dbReference type="Pfam" id="PF00072">
    <property type="entry name" value="Response_reg"/>
    <property type="match status" value="1"/>
</dbReference>
<sequence>MELGTADDPLHGPNRPLVTGKRELSLPSSCHVLLVDDERLTRTVLSSLLRKCGYRVTSASDGMEALRLLRGSAPDTFQLVLTDVCMPELNGIQLLSCVKQDANLRAVPVVMMSSVDQEETVAECVQQGAEEYLVKPVTKKEVQHIWQHVWRKRCAAAPVPQLPLEAAAAAAVAASSIPLQQLPGAAATTQADASQPVQAAVQSAAAAALEQQQQQQQQQQHGDSVECLVCSAPHAEGFASLHQRQSVFSAAVSLVQGAHLQRRPLLCLRPTNLHFSQQHGLGVMQPSAQQQGQGGGSGAAAAEVEVLYTSPDEAAGQPTCQSDLFSLGLLFVDLFFPCSTQQQRIAQLRAARAAVLPEVLLGAHSAAGHRAVQDLLLGLLQADPARRPSVHAVLRAGILQDAFRLVQQLPHWRLLEAAAAAAPQSQPQQQLASLPAAASQQALGLDVSAEAAEEAVAASVPALQAPVDHDAVRHFLLLLRKAKQQELAQAEAQMAALDADIVDVRQRRRRHGESGPSNCTSQQPGDTERDEESAEQQQQQQPAAKRARMDAAVSDSGSQAALAPAPLTSAPASPPEDDEALAAAVDQLPEEQQLRVAAMMPQLESLFFHRRQQDAAAAAPAAEVGACEGGAHLDSFAQDLNQLAAHSKLTLKATLRSSDLASPVEMACCAAFDRDDEFFATVGVSRRVKIFDFQACLEGQDAVMHYPALQITTRSKLSSVCWNSYVKSQLITSDYGGLIQLWDASTAGEVAQYDEHARRVWSVDFSATDPMRFLSGSDDGSVRLWSVHEQSSVSRIAAPANVCSVQFSPADSHTIAFGCANYRVYLYDLRHTAQPVATVCGPQRAVSYVRFLGGSHLVSASTDSALRLWDLRQVMASSDATTTSAASSGTRCLPACTYTGHRNQRNFVGLSVSPDGHILCGSEDNSVYSYYRTLPFSTARYRFASGEAGEGHQPFVSAVCWANRSRHCLAANSQGLLQILKLE</sequence>
<dbReference type="SUPFAM" id="SSF50978">
    <property type="entry name" value="WD40 repeat-like"/>
    <property type="match status" value="1"/>
</dbReference>
<evidence type="ECO:0000313" key="8">
    <source>
        <dbReference type="EMBL" id="KAI3438455.1"/>
    </source>
</evidence>
<feature type="region of interest" description="Disordered" evidence="6">
    <location>
        <begin position="507"/>
        <end position="579"/>
    </location>
</feature>
<dbReference type="Gene3D" id="3.40.50.2300">
    <property type="match status" value="1"/>
</dbReference>
<evidence type="ECO:0000259" key="7">
    <source>
        <dbReference type="PROSITE" id="PS50110"/>
    </source>
</evidence>
<dbReference type="InterPro" id="IPR001680">
    <property type="entry name" value="WD40_rpt"/>
</dbReference>
<feature type="modified residue" description="4-aspartylphosphate" evidence="3">
    <location>
        <position position="83"/>
    </location>
</feature>
<keyword evidence="3" id="KW-0597">Phosphoprotein</keyword>
<evidence type="ECO:0000256" key="6">
    <source>
        <dbReference type="SAM" id="MobiDB-lite"/>
    </source>
</evidence>
<dbReference type="SMART" id="SM00448">
    <property type="entry name" value="REC"/>
    <property type="match status" value="1"/>
</dbReference>